<dbReference type="Pfam" id="PF20590">
    <property type="entry name" value="DUF6791"/>
    <property type="match status" value="1"/>
</dbReference>
<dbReference type="Pfam" id="PF00899">
    <property type="entry name" value="ThiF"/>
    <property type="match status" value="1"/>
</dbReference>
<dbReference type="CDD" id="cd01483">
    <property type="entry name" value="E1_enzyme_family"/>
    <property type="match status" value="1"/>
</dbReference>
<dbReference type="InterPro" id="IPR046741">
    <property type="entry name" value="DUF6791"/>
</dbReference>
<feature type="domain" description="DUF6791" evidence="2">
    <location>
        <begin position="15"/>
        <end position="165"/>
    </location>
</feature>
<dbReference type="NCBIfam" id="NF004805">
    <property type="entry name" value="PRK06153.1-4"/>
    <property type="match status" value="1"/>
</dbReference>
<gene>
    <name evidence="3" type="ORF">NDEV_0581</name>
</gene>
<proteinExistence type="predicted"/>
<dbReference type="Gene3D" id="3.40.50.720">
    <property type="entry name" value="NAD(P)-binding Rossmann-like Domain"/>
    <property type="match status" value="1"/>
</dbReference>
<organism evidence="3 4">
    <name type="scientific">Nitrosotalea devaniterrae</name>
    <dbReference type="NCBI Taxonomy" id="1078905"/>
    <lineage>
        <taxon>Archaea</taxon>
        <taxon>Nitrososphaerota</taxon>
        <taxon>Nitrososphaeria</taxon>
        <taxon>Nitrosotaleales</taxon>
        <taxon>Nitrosotaleaceae</taxon>
        <taxon>Nitrosotalea</taxon>
    </lineage>
</organism>
<dbReference type="NCBIfam" id="NF004804">
    <property type="entry name" value="PRK06153.1-3"/>
    <property type="match status" value="1"/>
</dbReference>
<dbReference type="InterPro" id="IPR035985">
    <property type="entry name" value="Ubiquitin-activating_enz"/>
</dbReference>
<dbReference type="SUPFAM" id="SSF69572">
    <property type="entry name" value="Activating enzymes of the ubiquitin-like proteins"/>
    <property type="match status" value="1"/>
</dbReference>
<dbReference type="GO" id="GO:0008641">
    <property type="term" value="F:ubiquitin-like modifier activating enzyme activity"/>
    <property type="evidence" value="ECO:0007669"/>
    <property type="project" value="InterPro"/>
</dbReference>
<protein>
    <submittedName>
        <fullName evidence="3">ThiF family protein</fullName>
    </submittedName>
</protein>
<reference evidence="4" key="1">
    <citation type="submission" date="2015-10" db="EMBL/GenBank/DDBJ databases">
        <authorList>
            <person name="Lehtovirta-Morley L.E."/>
            <person name="Vieille C."/>
        </authorList>
    </citation>
    <scope>NUCLEOTIDE SEQUENCE [LARGE SCALE GENOMIC DNA]</scope>
</reference>
<dbReference type="KEGG" id="ndv:NDEV_0581"/>
<feature type="domain" description="THIF-type NAD/FAD binding fold" evidence="1">
    <location>
        <begin position="180"/>
        <end position="324"/>
    </location>
</feature>
<evidence type="ECO:0000313" key="3">
    <source>
        <dbReference type="EMBL" id="CUR51346.1"/>
    </source>
</evidence>
<evidence type="ECO:0000313" key="4">
    <source>
        <dbReference type="Proteomes" id="UP000196239"/>
    </source>
</evidence>
<name>A0A128A1W0_9ARCH</name>
<dbReference type="Proteomes" id="UP000196239">
    <property type="component" value="Chromosome 1"/>
</dbReference>
<evidence type="ECO:0000259" key="1">
    <source>
        <dbReference type="Pfam" id="PF00899"/>
    </source>
</evidence>
<dbReference type="EMBL" id="LN890280">
    <property type="protein sequence ID" value="CUR51346.1"/>
    <property type="molecule type" value="Genomic_DNA"/>
</dbReference>
<sequence>MECALTFTDLINHNDDLQQIINAGYEIEISNSDLIIHNVPYVNEKKQILRGSIISHAMITSFKITPNDHQVLWTGDYPCDHNGSPMTNLGGGTNNEKIREGLVAKYSFSQKPTESGKYENHFKKIEHYVHLFENQARAIDGSVTARTFKQMPLTEQESVFNYYDTASSRAGILSINEKLKGRIAIIGLGGTGSYILDLISKTPVEEIHLFDGDKFHHHNAFRSPGAPSREDLQRDITKVEWFTEIYSKMHRKITPHPEFIIESNISKLDSMDMVFVCVDKIPSRKTIVKYLIEKKIQFIDVGIGIDKVNEVLTGSAQVTTCTSSFYEHVKTRILSGSDEDDEYSSNIQIADINALNAVLAVIKWKKMCGFYGSLENEHYTTYSIGCNEIVNDDIG</sequence>
<dbReference type="AlphaFoldDB" id="A0A128A1W0"/>
<evidence type="ECO:0000259" key="2">
    <source>
        <dbReference type="Pfam" id="PF20590"/>
    </source>
</evidence>
<keyword evidence="4" id="KW-1185">Reference proteome</keyword>
<accession>A0A128A1W0</accession>
<dbReference type="InterPro" id="IPR000594">
    <property type="entry name" value="ThiF_NAD_FAD-bd"/>
</dbReference>